<proteinExistence type="predicted"/>
<keyword evidence="2" id="KW-1185">Reference proteome</keyword>
<dbReference type="OrthoDB" id="1750980at2759"/>
<comment type="caution">
    <text evidence="1">The sequence shown here is derived from an EMBL/GenBank/DDBJ whole genome shotgun (WGS) entry which is preliminary data.</text>
</comment>
<evidence type="ECO:0000313" key="2">
    <source>
        <dbReference type="Proteomes" id="UP000187406"/>
    </source>
</evidence>
<name>A0A1Q3C4P4_CEPFO</name>
<dbReference type="Proteomes" id="UP000187406">
    <property type="component" value="Unassembled WGS sequence"/>
</dbReference>
<sequence length="118" mass="14005">MQWQWKAMFPEAIVLHFRKTHSDHCLVMIDLRDERKDTISNKAFRFEAALLLYPFFVDNFKSWEPFSNSLLNAIHIVSLDLKSWNIEVFGYIFKCKRTLLAKIVGIQQTLNTYNSTFL</sequence>
<organism evidence="1 2">
    <name type="scientific">Cephalotus follicularis</name>
    <name type="common">Albany pitcher plant</name>
    <dbReference type="NCBI Taxonomy" id="3775"/>
    <lineage>
        <taxon>Eukaryota</taxon>
        <taxon>Viridiplantae</taxon>
        <taxon>Streptophyta</taxon>
        <taxon>Embryophyta</taxon>
        <taxon>Tracheophyta</taxon>
        <taxon>Spermatophyta</taxon>
        <taxon>Magnoliopsida</taxon>
        <taxon>eudicotyledons</taxon>
        <taxon>Gunneridae</taxon>
        <taxon>Pentapetalae</taxon>
        <taxon>rosids</taxon>
        <taxon>fabids</taxon>
        <taxon>Oxalidales</taxon>
        <taxon>Cephalotaceae</taxon>
        <taxon>Cephalotus</taxon>
    </lineage>
</organism>
<evidence type="ECO:0000313" key="1">
    <source>
        <dbReference type="EMBL" id="GAV75164.1"/>
    </source>
</evidence>
<dbReference type="InParanoid" id="A0A1Q3C4P4"/>
<reference evidence="2" key="1">
    <citation type="submission" date="2016-04" db="EMBL/GenBank/DDBJ databases">
        <title>Cephalotus genome sequencing.</title>
        <authorList>
            <person name="Fukushima K."/>
            <person name="Hasebe M."/>
            <person name="Fang X."/>
        </authorList>
    </citation>
    <scope>NUCLEOTIDE SEQUENCE [LARGE SCALE GENOMIC DNA]</scope>
    <source>
        <strain evidence="2">cv. St1</strain>
    </source>
</reference>
<protein>
    <submittedName>
        <fullName evidence="1">Uncharacterized protein</fullName>
    </submittedName>
</protein>
<gene>
    <name evidence="1" type="ORF">CFOL_v3_18643</name>
</gene>
<dbReference type="AlphaFoldDB" id="A0A1Q3C4P4"/>
<dbReference type="EMBL" id="BDDD01001323">
    <property type="protein sequence ID" value="GAV75164.1"/>
    <property type="molecule type" value="Genomic_DNA"/>
</dbReference>
<accession>A0A1Q3C4P4</accession>